<dbReference type="GeneID" id="35002273"/>
<accession>A0A1H6VRT1</accession>
<dbReference type="KEGG" id="hae:halTADL_1467"/>
<evidence type="ECO:0000256" key="1">
    <source>
        <dbReference type="SAM" id="MobiDB-lite"/>
    </source>
</evidence>
<dbReference type="EMBL" id="FNYR01000019">
    <property type="protein sequence ID" value="SEJ07378.1"/>
    <property type="molecule type" value="Genomic_DNA"/>
</dbReference>
<proteinExistence type="predicted"/>
<name>A0A1H6VRT1_9EURY</name>
<protein>
    <submittedName>
        <fullName evidence="2">Uncharacterized protein</fullName>
    </submittedName>
</protein>
<dbReference type="RefSeq" id="WP_089673084.1">
    <property type="nucleotide sequence ID" value="NZ_CP024845.1"/>
</dbReference>
<sequence length="109" mass="12880">MADDRWHIEGSFRDGSYRVRDDQGQYKSLSVAILEETSEVDSFNEDELAEMFDVDSEIILEHLGHLRQEGLIDGDAGNWKKENDFDPHEPERHFTEEQEWVRQDDDSMY</sequence>
<organism evidence="2 3">
    <name type="scientific">Halohasta litchfieldiae</name>
    <dbReference type="NCBI Taxonomy" id="1073996"/>
    <lineage>
        <taxon>Archaea</taxon>
        <taxon>Methanobacteriati</taxon>
        <taxon>Methanobacteriota</taxon>
        <taxon>Stenosarchaea group</taxon>
        <taxon>Halobacteria</taxon>
        <taxon>Halobacteriales</taxon>
        <taxon>Haloferacaceae</taxon>
        <taxon>Halohasta</taxon>
    </lineage>
</organism>
<evidence type="ECO:0000313" key="2">
    <source>
        <dbReference type="EMBL" id="SEJ07378.1"/>
    </source>
</evidence>
<reference evidence="2 3" key="1">
    <citation type="submission" date="2016-10" db="EMBL/GenBank/DDBJ databases">
        <authorList>
            <person name="de Groot N.N."/>
        </authorList>
    </citation>
    <scope>NUCLEOTIDE SEQUENCE [LARGE SCALE GENOMIC DNA]</scope>
    <source>
        <strain evidence="2 3">DSM 22187</strain>
    </source>
</reference>
<keyword evidence="3" id="KW-1185">Reference proteome</keyword>
<dbReference type="Proteomes" id="UP000198888">
    <property type="component" value="Unassembled WGS sequence"/>
</dbReference>
<gene>
    <name evidence="2" type="ORF">SAMN05444271_11947</name>
</gene>
<accession>A0A2H4Q1I7</accession>
<evidence type="ECO:0000313" key="3">
    <source>
        <dbReference type="Proteomes" id="UP000198888"/>
    </source>
</evidence>
<feature type="compositionally biased region" description="Basic and acidic residues" evidence="1">
    <location>
        <begin position="78"/>
        <end position="109"/>
    </location>
</feature>
<feature type="region of interest" description="Disordered" evidence="1">
    <location>
        <begin position="76"/>
        <end position="109"/>
    </location>
</feature>
<dbReference type="AlphaFoldDB" id="A0A1H6VRT1"/>